<keyword evidence="2" id="KW-0813">Transport</keyword>
<comment type="subcellular location">
    <subcellularLocation>
        <location evidence="1">Membrane</location>
    </subcellularLocation>
</comment>
<feature type="transmembrane region" description="Helical" evidence="7">
    <location>
        <begin position="109"/>
        <end position="131"/>
    </location>
</feature>
<name>A0A9P4NIU3_9PEZI</name>
<evidence type="ECO:0000256" key="7">
    <source>
        <dbReference type="SAM" id="Phobius"/>
    </source>
</evidence>
<reference evidence="9" key="1">
    <citation type="journal article" date="2020" name="Stud. Mycol.">
        <title>101 Dothideomycetes genomes: a test case for predicting lifestyles and emergence of pathogens.</title>
        <authorList>
            <person name="Haridas S."/>
            <person name="Albert R."/>
            <person name="Binder M."/>
            <person name="Bloem J."/>
            <person name="Labutti K."/>
            <person name="Salamov A."/>
            <person name="Andreopoulos B."/>
            <person name="Baker S."/>
            <person name="Barry K."/>
            <person name="Bills G."/>
            <person name="Bluhm B."/>
            <person name="Cannon C."/>
            <person name="Castanera R."/>
            <person name="Culley D."/>
            <person name="Daum C."/>
            <person name="Ezra D."/>
            <person name="Gonzalez J."/>
            <person name="Henrissat B."/>
            <person name="Kuo A."/>
            <person name="Liang C."/>
            <person name="Lipzen A."/>
            <person name="Lutzoni F."/>
            <person name="Magnuson J."/>
            <person name="Mondo S."/>
            <person name="Nolan M."/>
            <person name="Ohm R."/>
            <person name="Pangilinan J."/>
            <person name="Park H.-J."/>
            <person name="Ramirez L."/>
            <person name="Alfaro M."/>
            <person name="Sun H."/>
            <person name="Tritt A."/>
            <person name="Yoshinaga Y."/>
            <person name="Zwiers L.-H."/>
            <person name="Turgeon B."/>
            <person name="Goodwin S."/>
            <person name="Spatafora J."/>
            <person name="Crous P."/>
            <person name="Grigoriev I."/>
        </authorList>
    </citation>
    <scope>NUCLEOTIDE SEQUENCE</scope>
    <source>
        <strain evidence="9">CBS 130266</strain>
    </source>
</reference>
<evidence type="ECO:0000256" key="1">
    <source>
        <dbReference type="ARBA" id="ARBA00004370"/>
    </source>
</evidence>
<dbReference type="AlphaFoldDB" id="A0A9P4NIU3"/>
<keyword evidence="3 7" id="KW-0812">Transmembrane</keyword>
<dbReference type="EMBL" id="MU007081">
    <property type="protein sequence ID" value="KAF2423523.1"/>
    <property type="molecule type" value="Genomic_DNA"/>
</dbReference>
<evidence type="ECO:0000256" key="4">
    <source>
        <dbReference type="ARBA" id="ARBA00022982"/>
    </source>
</evidence>
<accession>A0A9P4NIU3</accession>
<dbReference type="OrthoDB" id="19261at2759"/>
<evidence type="ECO:0000256" key="3">
    <source>
        <dbReference type="ARBA" id="ARBA00022692"/>
    </source>
</evidence>
<dbReference type="PROSITE" id="PS50939">
    <property type="entry name" value="CYTOCHROME_B561"/>
    <property type="match status" value="1"/>
</dbReference>
<organism evidence="9 10">
    <name type="scientific">Tothia fuscella</name>
    <dbReference type="NCBI Taxonomy" id="1048955"/>
    <lineage>
        <taxon>Eukaryota</taxon>
        <taxon>Fungi</taxon>
        <taxon>Dikarya</taxon>
        <taxon>Ascomycota</taxon>
        <taxon>Pezizomycotina</taxon>
        <taxon>Dothideomycetes</taxon>
        <taxon>Pleosporomycetidae</taxon>
        <taxon>Venturiales</taxon>
        <taxon>Cylindrosympodiaceae</taxon>
        <taxon>Tothia</taxon>
    </lineage>
</organism>
<evidence type="ECO:0000313" key="10">
    <source>
        <dbReference type="Proteomes" id="UP000800235"/>
    </source>
</evidence>
<evidence type="ECO:0000256" key="6">
    <source>
        <dbReference type="ARBA" id="ARBA00023136"/>
    </source>
</evidence>
<dbReference type="Gene3D" id="1.20.120.1770">
    <property type="match status" value="1"/>
</dbReference>
<dbReference type="PANTHER" id="PTHR47797">
    <property type="entry name" value="DEHYDROGENASE, PUTATIVE (AFU_ORTHOLOGUE AFUA_8G05805)-RELATED"/>
    <property type="match status" value="1"/>
</dbReference>
<dbReference type="InterPro" id="IPR006593">
    <property type="entry name" value="Cyt_b561/ferric_Rdtase_TM"/>
</dbReference>
<evidence type="ECO:0000256" key="5">
    <source>
        <dbReference type="ARBA" id="ARBA00022989"/>
    </source>
</evidence>
<keyword evidence="6 7" id="KW-0472">Membrane</keyword>
<proteinExistence type="predicted"/>
<dbReference type="GO" id="GO:0016020">
    <property type="term" value="C:membrane"/>
    <property type="evidence" value="ECO:0007669"/>
    <property type="project" value="UniProtKB-SubCell"/>
</dbReference>
<dbReference type="Proteomes" id="UP000800235">
    <property type="component" value="Unassembled WGS sequence"/>
</dbReference>
<evidence type="ECO:0000256" key="2">
    <source>
        <dbReference type="ARBA" id="ARBA00022448"/>
    </source>
</evidence>
<comment type="caution">
    <text evidence="9">The sequence shown here is derived from an EMBL/GenBank/DDBJ whole genome shotgun (WGS) entry which is preliminary data.</text>
</comment>
<protein>
    <recommendedName>
        <fullName evidence="8">Cytochrome b561 domain-containing protein</fullName>
    </recommendedName>
</protein>
<dbReference type="CDD" id="cd08760">
    <property type="entry name" value="Cyt_b561_FRRS1_like"/>
    <property type="match status" value="1"/>
</dbReference>
<feature type="transmembrane region" description="Helical" evidence="7">
    <location>
        <begin position="31"/>
        <end position="56"/>
    </location>
</feature>
<gene>
    <name evidence="9" type="ORF">EJ08DRAFT_672558</name>
</gene>
<keyword evidence="5 7" id="KW-1133">Transmembrane helix</keyword>
<dbReference type="PANTHER" id="PTHR47797:SF1">
    <property type="entry name" value="CYTOCHROME B561 DOMAIN-CONTAINING PROTEIN-RELATED"/>
    <property type="match status" value="1"/>
</dbReference>
<keyword evidence="10" id="KW-1185">Reference proteome</keyword>
<feature type="transmembrane region" description="Helical" evidence="7">
    <location>
        <begin position="182"/>
        <end position="202"/>
    </location>
</feature>
<feature type="transmembrane region" description="Helical" evidence="7">
    <location>
        <begin position="76"/>
        <end position="97"/>
    </location>
</feature>
<feature type="transmembrane region" description="Helical" evidence="7">
    <location>
        <begin position="151"/>
        <end position="170"/>
    </location>
</feature>
<sequence>MIFGAATHDQLSTGLEKRNYDNPKVLNRKRNAHACIMSIVFIILYPLSAISIHLPVEKIPFLKNTYLKKRVMAVHVPIQVLATVMLIGATALGIKIAQDLGLLMKPVPAHVIIGLLVFSIILLVQPAMGILQHRYFKKTGGKGWFAYVHRWVGRGAILLGVINNGLGFQLAENDIHVPIGSYIRNFVIFGLLAIVWVGLVAYDEFRARNPRNAVDGEKGEVLKAQENRRTNN</sequence>
<feature type="domain" description="Cytochrome b561" evidence="8">
    <location>
        <begin position="1"/>
        <end position="205"/>
    </location>
</feature>
<keyword evidence="4" id="KW-0249">Electron transport</keyword>
<evidence type="ECO:0000313" key="9">
    <source>
        <dbReference type="EMBL" id="KAF2423523.1"/>
    </source>
</evidence>
<evidence type="ECO:0000259" key="8">
    <source>
        <dbReference type="PROSITE" id="PS50939"/>
    </source>
</evidence>